<comment type="cofactor">
    <cofactor evidence="1 16">
        <name>FAD</name>
        <dbReference type="ChEBI" id="CHEBI:57692"/>
    </cofactor>
</comment>
<evidence type="ECO:0000256" key="15">
    <source>
        <dbReference type="ARBA" id="ARBA00048914"/>
    </source>
</evidence>
<dbReference type="InterPro" id="IPR016169">
    <property type="entry name" value="FAD-bd_PCMH_sub2"/>
</dbReference>
<keyword evidence="5 16" id="KW-0963">Cytoplasm</keyword>
<evidence type="ECO:0000256" key="13">
    <source>
        <dbReference type="ARBA" id="ARBA00023306"/>
    </source>
</evidence>
<dbReference type="STRING" id="1802603.A3F35_02115"/>
<comment type="caution">
    <text evidence="18">The sequence shown here is derived from an EMBL/GenBank/DDBJ whole genome shotgun (WGS) entry which is preliminary data.</text>
</comment>
<dbReference type="GO" id="GO:0008360">
    <property type="term" value="P:regulation of cell shape"/>
    <property type="evidence" value="ECO:0007669"/>
    <property type="project" value="UniProtKB-KW"/>
</dbReference>
<sequence>MIDPQEKLIKKLGFNRVRVNDPMSEHTYMKVGGPADIFLEVKSQSELVEAVNAARECGVPITILGHGANVLVSDKGIRGLVILNRTSDIKFLPHGFVEVDSGANVLRLTLEAAKRGLGGLERMTRVPASVGGAIFMNAGDTGKSEFFGHLVAQIKILDKEGKVKKIYPEQAGFAYRTSRFQESGEIILSAKLSLPAQTKGQIDNKIKDILSRKNLHPAGPSVGSTFRNPPGEHAGELIERAELKGKEIGGAKISERHANFIINTGVAKAGDVKALIDLMKKTVAQKFNIDLEEEVRYLGEW</sequence>
<evidence type="ECO:0000256" key="2">
    <source>
        <dbReference type="ARBA" id="ARBA00003921"/>
    </source>
</evidence>
<dbReference type="Proteomes" id="UP000178068">
    <property type="component" value="Unassembled WGS sequence"/>
</dbReference>
<evidence type="ECO:0000256" key="3">
    <source>
        <dbReference type="ARBA" id="ARBA00004496"/>
    </source>
</evidence>
<dbReference type="Gene3D" id="3.90.78.10">
    <property type="entry name" value="UDP-N-acetylenolpyruvoylglucosamine reductase, C-terminal domain"/>
    <property type="match status" value="1"/>
</dbReference>
<dbReference type="GO" id="GO:0071949">
    <property type="term" value="F:FAD binding"/>
    <property type="evidence" value="ECO:0007669"/>
    <property type="project" value="InterPro"/>
</dbReference>
<keyword evidence="7 16" id="KW-0285">Flavoprotein</keyword>
<dbReference type="Pfam" id="PF02873">
    <property type="entry name" value="MurB_C"/>
    <property type="match status" value="1"/>
</dbReference>
<keyword evidence="9 16" id="KW-0521">NADP</keyword>
<dbReference type="SUPFAM" id="SSF56176">
    <property type="entry name" value="FAD-binding/transporter-associated domain-like"/>
    <property type="match status" value="1"/>
</dbReference>
<dbReference type="NCBIfam" id="NF010480">
    <property type="entry name" value="PRK13905.1"/>
    <property type="match status" value="1"/>
</dbReference>
<organism evidence="18 19">
    <name type="scientific">Candidatus Woykebacteria bacterium RIFCSPHIGHO2_12_FULL_45_10</name>
    <dbReference type="NCBI Taxonomy" id="1802603"/>
    <lineage>
        <taxon>Bacteria</taxon>
        <taxon>Candidatus Woykeibacteriota</taxon>
    </lineage>
</organism>
<evidence type="ECO:0000256" key="10">
    <source>
        <dbReference type="ARBA" id="ARBA00022960"/>
    </source>
</evidence>
<dbReference type="Gene3D" id="3.30.465.10">
    <property type="match status" value="1"/>
</dbReference>
<dbReference type="AlphaFoldDB" id="A0A1G1WMI3"/>
<dbReference type="InterPro" id="IPR036318">
    <property type="entry name" value="FAD-bd_PCMH-like_sf"/>
</dbReference>
<evidence type="ECO:0000256" key="5">
    <source>
        <dbReference type="ARBA" id="ARBA00022490"/>
    </source>
</evidence>
<keyword evidence="6 16" id="KW-0132">Cell division</keyword>
<evidence type="ECO:0000256" key="16">
    <source>
        <dbReference type="HAMAP-Rule" id="MF_00037"/>
    </source>
</evidence>
<comment type="similarity">
    <text evidence="16">Belongs to the MurB family.</text>
</comment>
<dbReference type="PANTHER" id="PTHR21071:SF4">
    <property type="entry name" value="UDP-N-ACETYLENOLPYRUVOYLGLUCOSAMINE REDUCTASE"/>
    <property type="match status" value="1"/>
</dbReference>
<dbReference type="InterPro" id="IPR036635">
    <property type="entry name" value="MurB_C_sf"/>
</dbReference>
<dbReference type="GO" id="GO:0071555">
    <property type="term" value="P:cell wall organization"/>
    <property type="evidence" value="ECO:0007669"/>
    <property type="project" value="UniProtKB-KW"/>
</dbReference>
<dbReference type="InterPro" id="IPR006094">
    <property type="entry name" value="Oxid_FAD_bind_N"/>
</dbReference>
<evidence type="ECO:0000256" key="7">
    <source>
        <dbReference type="ARBA" id="ARBA00022630"/>
    </source>
</evidence>
<evidence type="ECO:0000256" key="11">
    <source>
        <dbReference type="ARBA" id="ARBA00022984"/>
    </source>
</evidence>
<dbReference type="SUPFAM" id="SSF56194">
    <property type="entry name" value="Uridine diphospho-N-Acetylenolpyruvylglucosamine reductase, MurB, C-terminal domain"/>
    <property type="match status" value="1"/>
</dbReference>
<dbReference type="InterPro" id="IPR003170">
    <property type="entry name" value="MurB"/>
</dbReference>
<comment type="catalytic activity">
    <reaction evidence="15 16">
        <text>UDP-N-acetyl-alpha-D-muramate + NADP(+) = UDP-N-acetyl-3-O-(1-carboxyvinyl)-alpha-D-glucosamine + NADPH + H(+)</text>
        <dbReference type="Rhea" id="RHEA:12248"/>
        <dbReference type="ChEBI" id="CHEBI:15378"/>
        <dbReference type="ChEBI" id="CHEBI:57783"/>
        <dbReference type="ChEBI" id="CHEBI:58349"/>
        <dbReference type="ChEBI" id="CHEBI:68483"/>
        <dbReference type="ChEBI" id="CHEBI:70757"/>
        <dbReference type="EC" id="1.3.1.98"/>
    </reaction>
</comment>
<evidence type="ECO:0000256" key="12">
    <source>
        <dbReference type="ARBA" id="ARBA00023002"/>
    </source>
</evidence>
<dbReference type="GO" id="GO:0051301">
    <property type="term" value="P:cell division"/>
    <property type="evidence" value="ECO:0007669"/>
    <property type="project" value="UniProtKB-KW"/>
</dbReference>
<dbReference type="InterPro" id="IPR016166">
    <property type="entry name" value="FAD-bd_PCMH"/>
</dbReference>
<protein>
    <recommendedName>
        <fullName evidence="16">UDP-N-acetylenolpyruvoylglucosamine reductase</fullName>
        <ecNumber evidence="16">1.3.1.98</ecNumber>
    </recommendedName>
    <alternativeName>
        <fullName evidence="16">UDP-N-acetylmuramate dehydrogenase</fullName>
    </alternativeName>
</protein>
<dbReference type="EC" id="1.3.1.98" evidence="16"/>
<evidence type="ECO:0000256" key="8">
    <source>
        <dbReference type="ARBA" id="ARBA00022827"/>
    </source>
</evidence>
<dbReference type="HAMAP" id="MF_00037">
    <property type="entry name" value="MurB"/>
    <property type="match status" value="1"/>
</dbReference>
<evidence type="ECO:0000259" key="17">
    <source>
        <dbReference type="PROSITE" id="PS51387"/>
    </source>
</evidence>
<dbReference type="PROSITE" id="PS51387">
    <property type="entry name" value="FAD_PCMH"/>
    <property type="match status" value="1"/>
</dbReference>
<comment type="function">
    <text evidence="2 16">Cell wall formation.</text>
</comment>
<keyword evidence="8 16" id="KW-0274">FAD</keyword>
<reference evidence="18 19" key="1">
    <citation type="journal article" date="2016" name="Nat. Commun.">
        <title>Thousands of microbial genomes shed light on interconnected biogeochemical processes in an aquifer system.</title>
        <authorList>
            <person name="Anantharaman K."/>
            <person name="Brown C.T."/>
            <person name="Hug L.A."/>
            <person name="Sharon I."/>
            <person name="Castelle C.J."/>
            <person name="Probst A.J."/>
            <person name="Thomas B.C."/>
            <person name="Singh A."/>
            <person name="Wilkins M.J."/>
            <person name="Karaoz U."/>
            <person name="Brodie E.L."/>
            <person name="Williams K.H."/>
            <person name="Hubbard S.S."/>
            <person name="Banfield J.F."/>
        </authorList>
    </citation>
    <scope>NUCLEOTIDE SEQUENCE [LARGE SCALE GENOMIC DNA]</scope>
</reference>
<comment type="subcellular location">
    <subcellularLocation>
        <location evidence="3 16">Cytoplasm</location>
    </subcellularLocation>
</comment>
<dbReference type="Pfam" id="PF01565">
    <property type="entry name" value="FAD_binding_4"/>
    <property type="match status" value="1"/>
</dbReference>
<evidence type="ECO:0000256" key="1">
    <source>
        <dbReference type="ARBA" id="ARBA00001974"/>
    </source>
</evidence>
<dbReference type="Gene3D" id="3.30.43.10">
    <property type="entry name" value="Uridine Diphospho-n-acetylenolpyruvylglucosamine Reductase, domain 2"/>
    <property type="match status" value="1"/>
</dbReference>
<keyword evidence="14 16" id="KW-0961">Cell wall biogenesis/degradation</keyword>
<comment type="pathway">
    <text evidence="4 16">Cell wall biogenesis; peptidoglycan biosynthesis.</text>
</comment>
<feature type="active site" description="Proton donor" evidence="16">
    <location>
        <position position="224"/>
    </location>
</feature>
<feature type="active site" evidence="16">
    <location>
        <position position="176"/>
    </location>
</feature>
<dbReference type="InterPro" id="IPR011601">
    <property type="entry name" value="MurB_C"/>
</dbReference>
<feature type="active site" evidence="16">
    <location>
        <position position="294"/>
    </location>
</feature>
<feature type="domain" description="FAD-binding PCMH-type" evidence="17">
    <location>
        <begin position="30"/>
        <end position="197"/>
    </location>
</feature>
<evidence type="ECO:0000256" key="6">
    <source>
        <dbReference type="ARBA" id="ARBA00022618"/>
    </source>
</evidence>
<dbReference type="GO" id="GO:0005829">
    <property type="term" value="C:cytosol"/>
    <property type="evidence" value="ECO:0007669"/>
    <property type="project" value="TreeGrafter"/>
</dbReference>
<keyword evidence="13 16" id="KW-0131">Cell cycle</keyword>
<dbReference type="GO" id="GO:0009252">
    <property type="term" value="P:peptidoglycan biosynthetic process"/>
    <property type="evidence" value="ECO:0007669"/>
    <property type="project" value="UniProtKB-UniRule"/>
</dbReference>
<dbReference type="EMBL" id="MHCZ01000046">
    <property type="protein sequence ID" value="OGY28899.1"/>
    <property type="molecule type" value="Genomic_DNA"/>
</dbReference>
<evidence type="ECO:0000256" key="4">
    <source>
        <dbReference type="ARBA" id="ARBA00004752"/>
    </source>
</evidence>
<evidence type="ECO:0000256" key="9">
    <source>
        <dbReference type="ARBA" id="ARBA00022857"/>
    </source>
</evidence>
<evidence type="ECO:0000313" key="19">
    <source>
        <dbReference type="Proteomes" id="UP000178068"/>
    </source>
</evidence>
<dbReference type="PANTHER" id="PTHR21071">
    <property type="entry name" value="UDP-N-ACETYLENOLPYRUVOYLGLUCOSAMINE REDUCTASE"/>
    <property type="match status" value="1"/>
</dbReference>
<proteinExistence type="inferred from homology"/>
<keyword evidence="10 16" id="KW-0133">Cell shape</keyword>
<dbReference type="GO" id="GO:0008762">
    <property type="term" value="F:UDP-N-acetylmuramate dehydrogenase activity"/>
    <property type="evidence" value="ECO:0007669"/>
    <property type="project" value="UniProtKB-UniRule"/>
</dbReference>
<dbReference type="InterPro" id="IPR016167">
    <property type="entry name" value="FAD-bd_PCMH_sub1"/>
</dbReference>
<dbReference type="UniPathway" id="UPA00219"/>
<dbReference type="NCBIfam" id="TIGR00179">
    <property type="entry name" value="murB"/>
    <property type="match status" value="1"/>
</dbReference>
<gene>
    <name evidence="16" type="primary">murB</name>
    <name evidence="18" type="ORF">A3F35_02115</name>
</gene>
<name>A0A1G1WMI3_9BACT</name>
<keyword evidence="11 16" id="KW-0573">Peptidoglycan synthesis</keyword>
<accession>A0A1G1WMI3</accession>
<keyword evidence="12 16" id="KW-0560">Oxidoreductase</keyword>
<evidence type="ECO:0000256" key="14">
    <source>
        <dbReference type="ARBA" id="ARBA00023316"/>
    </source>
</evidence>
<evidence type="ECO:0000313" key="18">
    <source>
        <dbReference type="EMBL" id="OGY28899.1"/>
    </source>
</evidence>